<keyword evidence="2" id="KW-1185">Reference proteome</keyword>
<dbReference type="Proteomes" id="UP000271087">
    <property type="component" value="Unassembled WGS sequence"/>
</dbReference>
<evidence type="ECO:0000313" key="3">
    <source>
        <dbReference type="WBParaSite" id="nOo.2.0.1.t10464-RA"/>
    </source>
</evidence>
<protein>
    <submittedName>
        <fullName evidence="3">DUF3402 domain-containing protein</fullName>
    </submittedName>
</protein>
<dbReference type="AlphaFoldDB" id="A0A182EQP9"/>
<dbReference type="EMBL" id="UYRW01006032">
    <property type="protein sequence ID" value="VDM94191.1"/>
    <property type="molecule type" value="Genomic_DNA"/>
</dbReference>
<evidence type="ECO:0000313" key="2">
    <source>
        <dbReference type="Proteomes" id="UP000271087"/>
    </source>
</evidence>
<gene>
    <name evidence="1" type="ORF">NOO_LOCUS10464</name>
</gene>
<dbReference type="WBParaSite" id="nOo.2.0.1.t10464-RA">
    <property type="protein sequence ID" value="nOo.2.0.1.t10464-RA"/>
    <property type="gene ID" value="nOo.2.0.1.g10464"/>
</dbReference>
<reference evidence="3" key="1">
    <citation type="submission" date="2016-06" db="UniProtKB">
        <authorList>
            <consortium name="WormBaseParasite"/>
        </authorList>
    </citation>
    <scope>IDENTIFICATION</scope>
</reference>
<sequence length="85" mass="10400">DDASMRDELNMSHVYSNRIIRPGYDLEQEEEQPRRIPSQQIQQPQENNLLQYLRQCQQWLQNIVKPYLSNKYRVERLHDENNDNE</sequence>
<reference evidence="1 2" key="2">
    <citation type="submission" date="2018-08" db="EMBL/GenBank/DDBJ databases">
        <authorList>
            <person name="Laetsch R D."/>
            <person name="Stevens L."/>
            <person name="Kumar S."/>
            <person name="Blaxter L. M."/>
        </authorList>
    </citation>
    <scope>NUCLEOTIDE SEQUENCE [LARGE SCALE GENOMIC DNA]</scope>
</reference>
<evidence type="ECO:0000313" key="1">
    <source>
        <dbReference type="EMBL" id="VDM94191.1"/>
    </source>
</evidence>
<proteinExistence type="predicted"/>
<name>A0A182EQP9_ONCOC</name>
<accession>A0A182EQP9</accession>
<organism evidence="3">
    <name type="scientific">Onchocerca ochengi</name>
    <name type="common">Filarial nematode worm</name>
    <dbReference type="NCBI Taxonomy" id="42157"/>
    <lineage>
        <taxon>Eukaryota</taxon>
        <taxon>Metazoa</taxon>
        <taxon>Ecdysozoa</taxon>
        <taxon>Nematoda</taxon>
        <taxon>Chromadorea</taxon>
        <taxon>Rhabditida</taxon>
        <taxon>Spirurina</taxon>
        <taxon>Spiruromorpha</taxon>
        <taxon>Filarioidea</taxon>
        <taxon>Onchocercidae</taxon>
        <taxon>Onchocerca</taxon>
    </lineage>
</organism>